<keyword evidence="7" id="KW-0479">Metal-binding</keyword>
<keyword evidence="11 13" id="KW-0648">Protein biosynthesis</keyword>
<organism evidence="15 16">
    <name type="scientific">Candidatus Giovannonibacteria bacterium GW2011_GWB1_47_6b</name>
    <dbReference type="NCBI Taxonomy" id="1618655"/>
    <lineage>
        <taxon>Bacteria</taxon>
        <taxon>Candidatus Giovannoniibacteriota</taxon>
    </lineage>
</organism>
<evidence type="ECO:0000256" key="1">
    <source>
        <dbReference type="ARBA" id="ARBA00001947"/>
    </source>
</evidence>
<dbReference type="GO" id="GO:0006423">
    <property type="term" value="P:cysteinyl-tRNA aminoacylation"/>
    <property type="evidence" value="ECO:0007669"/>
    <property type="project" value="UniProtKB-UniRule"/>
</dbReference>
<keyword evidence="10 13" id="KW-0067">ATP-binding</keyword>
<comment type="catalytic activity">
    <reaction evidence="13">
        <text>tRNA(Cys) + L-cysteine + ATP = L-cysteinyl-tRNA(Cys) + AMP + diphosphate</text>
        <dbReference type="Rhea" id="RHEA:17773"/>
        <dbReference type="Rhea" id="RHEA-COMP:9661"/>
        <dbReference type="Rhea" id="RHEA-COMP:9679"/>
        <dbReference type="ChEBI" id="CHEBI:30616"/>
        <dbReference type="ChEBI" id="CHEBI:33019"/>
        <dbReference type="ChEBI" id="CHEBI:35235"/>
        <dbReference type="ChEBI" id="CHEBI:78442"/>
        <dbReference type="ChEBI" id="CHEBI:78517"/>
        <dbReference type="ChEBI" id="CHEBI:456215"/>
        <dbReference type="EC" id="6.1.1.16"/>
    </reaction>
</comment>
<evidence type="ECO:0000256" key="2">
    <source>
        <dbReference type="ARBA" id="ARBA00004496"/>
    </source>
</evidence>
<evidence type="ECO:0000313" key="16">
    <source>
        <dbReference type="Proteomes" id="UP000034682"/>
    </source>
</evidence>
<evidence type="ECO:0000256" key="10">
    <source>
        <dbReference type="ARBA" id="ARBA00022840"/>
    </source>
</evidence>
<feature type="short sequence motif" description="'KMSKS' region" evidence="13">
    <location>
        <begin position="267"/>
        <end position="271"/>
    </location>
</feature>
<evidence type="ECO:0000259" key="14">
    <source>
        <dbReference type="SMART" id="SM00840"/>
    </source>
</evidence>
<dbReference type="InterPro" id="IPR009080">
    <property type="entry name" value="tRNAsynth_Ia_anticodon-bd"/>
</dbReference>
<dbReference type="Gene3D" id="1.20.120.1910">
    <property type="entry name" value="Cysteine-tRNA ligase, C-terminal anti-codon recognition domain"/>
    <property type="match status" value="1"/>
</dbReference>
<proteinExistence type="inferred from homology"/>
<dbReference type="SUPFAM" id="SSF47323">
    <property type="entry name" value="Anticodon-binding domain of a subclass of class I aminoacyl-tRNA synthetases"/>
    <property type="match status" value="1"/>
</dbReference>
<dbReference type="InterPro" id="IPR015273">
    <property type="entry name" value="Cys-tRNA-synt_Ia_DALR"/>
</dbReference>
<dbReference type="InterPro" id="IPR024909">
    <property type="entry name" value="Cys-tRNA/MSH_ligase"/>
</dbReference>
<dbReference type="EMBL" id="LCOK01000009">
    <property type="protein sequence ID" value="KKU76993.1"/>
    <property type="molecule type" value="Genomic_DNA"/>
</dbReference>
<dbReference type="AlphaFoldDB" id="A0A0G1VFP8"/>
<gene>
    <name evidence="13" type="primary">cysS</name>
    <name evidence="15" type="ORF">UY02_C0009G0022</name>
</gene>
<evidence type="ECO:0000313" key="15">
    <source>
        <dbReference type="EMBL" id="KKU76993.1"/>
    </source>
</evidence>
<feature type="domain" description="Cysteinyl-tRNA synthetase class Ia DALR" evidence="14">
    <location>
        <begin position="346"/>
        <end position="408"/>
    </location>
</feature>
<dbReference type="Gene3D" id="3.40.50.620">
    <property type="entry name" value="HUPs"/>
    <property type="match status" value="1"/>
</dbReference>
<dbReference type="PANTHER" id="PTHR10890">
    <property type="entry name" value="CYSTEINYL-TRNA SYNTHETASE"/>
    <property type="match status" value="1"/>
</dbReference>
<dbReference type="PANTHER" id="PTHR10890:SF3">
    <property type="entry name" value="CYSTEINE--TRNA LIGASE, CYTOPLASMIC"/>
    <property type="match status" value="1"/>
</dbReference>
<evidence type="ECO:0000256" key="5">
    <source>
        <dbReference type="ARBA" id="ARBA00022490"/>
    </source>
</evidence>
<dbReference type="InterPro" id="IPR015803">
    <property type="entry name" value="Cys-tRNA-ligase"/>
</dbReference>
<comment type="similarity">
    <text evidence="3 13">Belongs to the class-I aminoacyl-tRNA synthetase family.</text>
</comment>
<keyword evidence="8 13" id="KW-0547">Nucleotide-binding</keyword>
<keyword evidence="9" id="KW-0862">Zinc</keyword>
<evidence type="ECO:0000256" key="3">
    <source>
        <dbReference type="ARBA" id="ARBA00005594"/>
    </source>
</evidence>
<dbReference type="InterPro" id="IPR014729">
    <property type="entry name" value="Rossmann-like_a/b/a_fold"/>
</dbReference>
<dbReference type="Proteomes" id="UP000034682">
    <property type="component" value="Unassembled WGS sequence"/>
</dbReference>
<evidence type="ECO:0000256" key="11">
    <source>
        <dbReference type="ARBA" id="ARBA00022917"/>
    </source>
</evidence>
<dbReference type="Pfam" id="PF01406">
    <property type="entry name" value="tRNA-synt_1e"/>
    <property type="match status" value="1"/>
</dbReference>
<evidence type="ECO:0000256" key="6">
    <source>
        <dbReference type="ARBA" id="ARBA00022598"/>
    </source>
</evidence>
<evidence type="ECO:0000256" key="7">
    <source>
        <dbReference type="ARBA" id="ARBA00022723"/>
    </source>
</evidence>
<dbReference type="CDD" id="cd00672">
    <property type="entry name" value="CysRS_core"/>
    <property type="match status" value="1"/>
</dbReference>
<feature type="short sequence motif" description="'HIGH' region" evidence="13">
    <location>
        <begin position="30"/>
        <end position="40"/>
    </location>
</feature>
<protein>
    <recommendedName>
        <fullName evidence="13">Cysteine--tRNA ligase</fullName>
        <ecNumber evidence="13">6.1.1.16</ecNumber>
    </recommendedName>
    <alternativeName>
        <fullName evidence="13">Cysteinyl-tRNA synthetase</fullName>
        <shortName evidence="13">CysRS</shortName>
    </alternativeName>
</protein>
<sequence length="456" mass="52324">MLIHDTLSGKKEDLEKVADNKKLRLFVCGPTVYDYIHIGNARTYIVFDNLVRYLRALGVKVFYLQNITDIDNKIIRRAAEENTNAKSLAKKYEKYYHEDEKALGIKSVTKYARATAHIKQIVRQIQTLIAKGHAYKIDDGYYFDISTFPEYGKLAKRTVNQAEDSVSRIDENVNKKNKGDFALWKFKKENEPSWKTPIGEGRPGWHIEDTAITERWFGPQYDIHGGAVDLKFPHHEAEIAQQEAASGKKPMVKVWMHSGFLVVGGEKMSKSFGNFVTVKDFLKQYPVEVLRYLVAAHYYRSPLDYSDGLAQQARNTLNNLSQFLARLEMAGGKTENGAVLEKAERDFSAAMENDFNTPAALAVIFSLINENQKQVWELSRKSAKMLKKFIKNKLELFGIGLKSVKIPLKIRRLASKRELFRTNKQFIQSDVLRKEIEALGYIVEDTPRGPFLWPRE</sequence>
<comment type="caution">
    <text evidence="13">Lacks conserved residue(s) required for the propagation of feature annotation.</text>
</comment>
<evidence type="ECO:0000256" key="4">
    <source>
        <dbReference type="ARBA" id="ARBA00011245"/>
    </source>
</evidence>
<reference evidence="15 16" key="1">
    <citation type="journal article" date="2015" name="Nature">
        <title>rRNA introns, odd ribosomes, and small enigmatic genomes across a large radiation of phyla.</title>
        <authorList>
            <person name="Brown C.T."/>
            <person name="Hug L.A."/>
            <person name="Thomas B.C."/>
            <person name="Sharon I."/>
            <person name="Castelle C.J."/>
            <person name="Singh A."/>
            <person name="Wilkins M.J."/>
            <person name="Williams K.H."/>
            <person name="Banfield J.F."/>
        </authorList>
    </citation>
    <scope>NUCLEOTIDE SEQUENCE [LARGE SCALE GENOMIC DNA]</scope>
</reference>
<dbReference type="InterPro" id="IPR032678">
    <property type="entry name" value="tRNA-synt_1_cat_dom"/>
</dbReference>
<dbReference type="PATRIC" id="fig|1618655.3.peg.249"/>
<comment type="subcellular location">
    <subcellularLocation>
        <location evidence="2 13">Cytoplasm</location>
    </subcellularLocation>
</comment>
<dbReference type="EC" id="6.1.1.16" evidence="13"/>
<dbReference type="PRINTS" id="PR00983">
    <property type="entry name" value="TRNASYNTHCYS"/>
</dbReference>
<evidence type="ECO:0000256" key="12">
    <source>
        <dbReference type="ARBA" id="ARBA00023146"/>
    </source>
</evidence>
<comment type="caution">
    <text evidence="15">The sequence shown here is derived from an EMBL/GenBank/DDBJ whole genome shotgun (WGS) entry which is preliminary data.</text>
</comment>
<keyword evidence="5 13" id="KW-0963">Cytoplasm</keyword>
<comment type="cofactor">
    <cofactor evidence="1">
        <name>Zn(2+)</name>
        <dbReference type="ChEBI" id="CHEBI:29105"/>
    </cofactor>
</comment>
<evidence type="ECO:0000256" key="8">
    <source>
        <dbReference type="ARBA" id="ARBA00022741"/>
    </source>
</evidence>
<dbReference type="SMART" id="SM00840">
    <property type="entry name" value="DALR_2"/>
    <property type="match status" value="1"/>
</dbReference>
<dbReference type="NCBIfam" id="TIGR00435">
    <property type="entry name" value="cysS"/>
    <property type="match status" value="1"/>
</dbReference>
<name>A0A0G1VFP8_9BACT</name>
<dbReference type="GO" id="GO:0005524">
    <property type="term" value="F:ATP binding"/>
    <property type="evidence" value="ECO:0007669"/>
    <property type="project" value="UniProtKB-UniRule"/>
</dbReference>
<dbReference type="GO" id="GO:0005737">
    <property type="term" value="C:cytoplasm"/>
    <property type="evidence" value="ECO:0007669"/>
    <property type="project" value="UniProtKB-SubCell"/>
</dbReference>
<keyword evidence="6 13" id="KW-0436">Ligase</keyword>
<accession>A0A0G1VFP8</accession>
<dbReference type="SUPFAM" id="SSF52374">
    <property type="entry name" value="Nucleotidylyl transferase"/>
    <property type="match status" value="1"/>
</dbReference>
<comment type="subunit">
    <text evidence="4 13">Monomer.</text>
</comment>
<dbReference type="GO" id="GO:0004817">
    <property type="term" value="F:cysteine-tRNA ligase activity"/>
    <property type="evidence" value="ECO:0007669"/>
    <property type="project" value="UniProtKB-UniRule"/>
</dbReference>
<dbReference type="HAMAP" id="MF_00041">
    <property type="entry name" value="Cys_tRNA_synth"/>
    <property type="match status" value="1"/>
</dbReference>
<evidence type="ECO:0000256" key="9">
    <source>
        <dbReference type="ARBA" id="ARBA00022833"/>
    </source>
</evidence>
<keyword evidence="12 13" id="KW-0030">Aminoacyl-tRNA synthetase</keyword>
<evidence type="ECO:0000256" key="13">
    <source>
        <dbReference type="HAMAP-Rule" id="MF_00041"/>
    </source>
</evidence>
<feature type="binding site" evidence="13">
    <location>
        <position position="270"/>
    </location>
    <ligand>
        <name>ATP</name>
        <dbReference type="ChEBI" id="CHEBI:30616"/>
    </ligand>
</feature>
<dbReference type="Pfam" id="PF09190">
    <property type="entry name" value="DALR_2"/>
    <property type="match status" value="1"/>
</dbReference>
<dbReference type="GO" id="GO:0046872">
    <property type="term" value="F:metal ion binding"/>
    <property type="evidence" value="ECO:0007669"/>
    <property type="project" value="UniProtKB-KW"/>
</dbReference>